<keyword evidence="3" id="KW-1185">Reference proteome</keyword>
<sequence length="394" mass="46028">MTDAREFLLRKVIDDIVKQQNYEKYELKIQALPPTGANFTSQLFFVTISAPDKRDLHLFAKVAVAGETLRTQAPVNVYDIERHFYTKLANIYEDLQEEHKISQEHRLILPKFYGCNETYLDEVMVLQDFSAEGFTTLDRLVPFDWEYASQAVEQLAKLHALSIAYQEQYPDDYKEAMNILKRKVLPEDSPLVHMMQTMIGKLLELVTEKYRLKVQNFVVENLTMTKLVQYYMPLERPVLIHGDFRPSNLMHKIDKNGKLQVVIVDYQTITPGSVFNDLLYFIFTGSDSAFRQQYYHKLLEHYYQQLSHALTRLHLDPGIVFPKETFDSELKKMQHYGLVLAAMMLPMITLEQGHVQGHGYDSLDSMTQMMQHTSDLCAERFNEVVEDYVRWGLL</sequence>
<dbReference type="Proteomes" id="UP001153714">
    <property type="component" value="Chromosome 8"/>
</dbReference>
<protein>
    <recommendedName>
        <fullName evidence="1">CHK kinase-like domain-containing protein</fullName>
    </recommendedName>
</protein>
<evidence type="ECO:0000313" key="3">
    <source>
        <dbReference type="Proteomes" id="UP001153714"/>
    </source>
</evidence>
<organism evidence="2 3">
    <name type="scientific">Diatraea saccharalis</name>
    <name type="common">sugarcane borer</name>
    <dbReference type="NCBI Taxonomy" id="40085"/>
    <lineage>
        <taxon>Eukaryota</taxon>
        <taxon>Metazoa</taxon>
        <taxon>Ecdysozoa</taxon>
        <taxon>Arthropoda</taxon>
        <taxon>Hexapoda</taxon>
        <taxon>Insecta</taxon>
        <taxon>Pterygota</taxon>
        <taxon>Neoptera</taxon>
        <taxon>Endopterygota</taxon>
        <taxon>Lepidoptera</taxon>
        <taxon>Glossata</taxon>
        <taxon>Ditrysia</taxon>
        <taxon>Pyraloidea</taxon>
        <taxon>Crambidae</taxon>
        <taxon>Crambinae</taxon>
        <taxon>Diatraea</taxon>
    </lineage>
</organism>
<reference evidence="2" key="1">
    <citation type="submission" date="2021-12" db="EMBL/GenBank/DDBJ databases">
        <authorList>
            <person name="King R."/>
        </authorList>
    </citation>
    <scope>NUCLEOTIDE SEQUENCE</scope>
</reference>
<accession>A0A9N9RG11</accession>
<dbReference type="PANTHER" id="PTHR11012:SF54">
    <property type="entry name" value="CHK KINASE-LIKE DOMAIN-CONTAINING PROTEIN"/>
    <property type="match status" value="1"/>
</dbReference>
<evidence type="ECO:0000259" key="1">
    <source>
        <dbReference type="SMART" id="SM00587"/>
    </source>
</evidence>
<reference evidence="2" key="2">
    <citation type="submission" date="2022-10" db="EMBL/GenBank/DDBJ databases">
        <authorList>
            <consortium name="ENA_rothamsted_submissions"/>
            <consortium name="culmorum"/>
            <person name="King R."/>
        </authorList>
    </citation>
    <scope>NUCLEOTIDE SEQUENCE</scope>
</reference>
<dbReference type="InterPro" id="IPR015897">
    <property type="entry name" value="CHK_kinase-like"/>
</dbReference>
<evidence type="ECO:0000313" key="2">
    <source>
        <dbReference type="EMBL" id="CAG9795977.1"/>
    </source>
</evidence>
<dbReference type="SUPFAM" id="SSF56112">
    <property type="entry name" value="Protein kinase-like (PK-like)"/>
    <property type="match status" value="1"/>
</dbReference>
<dbReference type="SMART" id="SM00587">
    <property type="entry name" value="CHK"/>
    <property type="match status" value="1"/>
</dbReference>
<gene>
    <name evidence="2" type="ORF">DIATSA_LOCUS13204</name>
</gene>
<dbReference type="EMBL" id="OU893339">
    <property type="protein sequence ID" value="CAG9795977.1"/>
    <property type="molecule type" value="Genomic_DNA"/>
</dbReference>
<dbReference type="PANTHER" id="PTHR11012">
    <property type="entry name" value="PROTEIN KINASE-LIKE DOMAIN-CONTAINING"/>
    <property type="match status" value="1"/>
</dbReference>
<dbReference type="Gene3D" id="3.90.1200.10">
    <property type="match status" value="1"/>
</dbReference>
<dbReference type="OrthoDB" id="191037at2759"/>
<dbReference type="InterPro" id="IPR004119">
    <property type="entry name" value="EcKL"/>
</dbReference>
<dbReference type="InterPro" id="IPR011009">
    <property type="entry name" value="Kinase-like_dom_sf"/>
</dbReference>
<dbReference type="Pfam" id="PF02958">
    <property type="entry name" value="EcKL"/>
    <property type="match status" value="1"/>
</dbReference>
<dbReference type="AlphaFoldDB" id="A0A9N9RG11"/>
<feature type="domain" description="CHK kinase-like" evidence="1">
    <location>
        <begin position="124"/>
        <end position="312"/>
    </location>
</feature>
<proteinExistence type="predicted"/>
<name>A0A9N9RG11_9NEOP</name>